<comment type="caution">
    <text evidence="7">The sequence shown here is derived from an EMBL/GenBank/DDBJ whole genome shotgun (WGS) entry which is preliminary data.</text>
</comment>
<dbReference type="Pfam" id="PF00005">
    <property type="entry name" value="ABC_tran"/>
    <property type="match status" value="1"/>
</dbReference>
<keyword evidence="5" id="KW-0812">Transmembrane</keyword>
<proteinExistence type="inferred from homology"/>
<dbReference type="RefSeq" id="WP_282840003.1">
    <property type="nucleotide sequence ID" value="NZ_JASCXW010000035.1"/>
</dbReference>
<feature type="domain" description="ABC transporter" evidence="6">
    <location>
        <begin position="5"/>
        <end position="245"/>
    </location>
</feature>
<sequence>MDILVKINRLSKSYKTHFGDVKLALNEVSIDFNSTGMIFLIGKNGSGKTTFLNLLGALDKPTSGSILINGIDITRQNHRNREKFRRDEVAYVLSNHALLHELTVKENLELPLVIDGTLNKYSRQEKVKEIIVQVDLAEFNDRNINELSSGQLQRVALARALVRDSSILLCDEPTENLDEESTTQILKTLKELSKDKLIIIATHEKKYAYKYGNRIIELNGGAIVNDIVHGDIETPQFLKKNEEIKTRFSIFSILKYFKLFMKKQFVMMLVILGLFSLVLTLFGNFYALSKYSSSDAFASTLQMNDDYVIPVTEYVHTAMFLGDQMLWYGAFPTQGEPVSEIRSRLSLVINDRATILESYYFQKNIQDFIDYRVSLTYPYKFTPYHSTSFSDVILVEDFSKLNLKLLHGTMPVEINEVLIYDYMAFNILKTEILGFSEMENLLDYTLIDKDTQIEMKISGIIQTDYEKYEYTKTGYHSTYPFETLYLARFQSIFAFPEFLDQLETETEYFSFNEIIFRTSNSENIDEVNHFRKFKMVNAINSYTFIGNTLDYDSGMLLSKHQFALIIGVDPIEVDEDMVAANIMDGQFRYLWVDETIDKPLATSFTIPVVGVYESDELDTHIIHCLYGESMNHVKLNGPTRMHYIMLGSNWYENSKLLKELEWPYLPGSFFMENPEYKAHGFAEYTPYTMLINEASGYINSIRNYGLNYAYISLGLLVISLFTYVFSYHKKHAYKIAVISMQGGNYRHITFMIAAQLILLTTIAFFISIFPVLRRIEFLNRDLAKNLPYDIFFFSMSYIDFLVIYGISIVVVSIGILSMLLYFRSKQPIEMMKDIL</sequence>
<dbReference type="SMART" id="SM00382">
    <property type="entry name" value="AAA"/>
    <property type="match status" value="1"/>
</dbReference>
<feature type="transmembrane region" description="Helical" evidence="5">
    <location>
        <begin position="790"/>
        <end position="822"/>
    </location>
</feature>
<dbReference type="PANTHER" id="PTHR42798">
    <property type="entry name" value="LIPOPROTEIN-RELEASING SYSTEM ATP-BINDING PROTEIN LOLD"/>
    <property type="match status" value="1"/>
</dbReference>
<keyword evidence="5" id="KW-1133">Transmembrane helix</keyword>
<organism evidence="7 8">
    <name type="scientific">Peloplasma aerotolerans</name>
    <dbReference type="NCBI Taxonomy" id="3044389"/>
    <lineage>
        <taxon>Bacteria</taxon>
        <taxon>Bacillati</taxon>
        <taxon>Mycoplasmatota</taxon>
        <taxon>Mollicutes</taxon>
        <taxon>Acholeplasmatales</taxon>
        <taxon>Acholeplasmataceae</taxon>
        <taxon>Peloplasma</taxon>
    </lineage>
</organism>
<dbReference type="CDD" id="cd03255">
    <property type="entry name" value="ABC_MJ0796_LolCDE_FtsE"/>
    <property type="match status" value="1"/>
</dbReference>
<dbReference type="SUPFAM" id="SSF52540">
    <property type="entry name" value="P-loop containing nucleoside triphosphate hydrolases"/>
    <property type="match status" value="1"/>
</dbReference>
<feature type="transmembrane region" description="Helical" evidence="5">
    <location>
        <begin position="708"/>
        <end position="727"/>
    </location>
</feature>
<evidence type="ECO:0000256" key="2">
    <source>
        <dbReference type="ARBA" id="ARBA00022448"/>
    </source>
</evidence>
<dbReference type="InterPro" id="IPR017871">
    <property type="entry name" value="ABC_transporter-like_CS"/>
</dbReference>
<feature type="transmembrane region" description="Helical" evidence="5">
    <location>
        <begin position="265"/>
        <end position="287"/>
    </location>
</feature>
<reference evidence="7" key="1">
    <citation type="submission" date="2023-05" db="EMBL/GenBank/DDBJ databases">
        <title>Mariniplasma microaerophilum sp. nov., a novel anaerobic mollicute isolated from terrestrial mud volcano, Taman Peninsula, Russia.</title>
        <authorList>
            <person name="Khomyakova M.A."/>
            <person name="Merkel A.Y."/>
            <person name="Slobodkin A.I."/>
        </authorList>
    </citation>
    <scope>NUCLEOTIDE SEQUENCE</scope>
    <source>
        <strain evidence="7">M4Ah</strain>
    </source>
</reference>
<keyword evidence="4 7" id="KW-0067">ATP-binding</keyword>
<keyword evidence="2" id="KW-0813">Transport</keyword>
<keyword evidence="8" id="KW-1185">Reference proteome</keyword>
<dbReference type="Gene3D" id="3.40.50.300">
    <property type="entry name" value="P-loop containing nucleotide triphosphate hydrolases"/>
    <property type="match status" value="1"/>
</dbReference>
<dbReference type="InterPro" id="IPR017911">
    <property type="entry name" value="MacB-like_ATP-bd"/>
</dbReference>
<name>A0AAW6UA47_9MOLU</name>
<dbReference type="Proteomes" id="UP001431532">
    <property type="component" value="Unassembled WGS sequence"/>
</dbReference>
<gene>
    <name evidence="7" type="ORF">QJ521_08315</name>
</gene>
<dbReference type="PROSITE" id="PS50893">
    <property type="entry name" value="ABC_TRANSPORTER_2"/>
    <property type="match status" value="1"/>
</dbReference>
<dbReference type="PANTHER" id="PTHR42798:SF4">
    <property type="entry name" value="ABC TRANSPORTER DOMAIN-CONTAINING PROTEIN"/>
    <property type="match status" value="1"/>
</dbReference>
<dbReference type="InterPro" id="IPR003593">
    <property type="entry name" value="AAA+_ATPase"/>
</dbReference>
<feature type="transmembrane region" description="Helical" evidence="5">
    <location>
        <begin position="748"/>
        <end position="770"/>
    </location>
</feature>
<keyword evidence="3" id="KW-0547">Nucleotide-binding</keyword>
<dbReference type="AlphaFoldDB" id="A0AAW6UA47"/>
<dbReference type="InterPro" id="IPR003439">
    <property type="entry name" value="ABC_transporter-like_ATP-bd"/>
</dbReference>
<evidence type="ECO:0000256" key="5">
    <source>
        <dbReference type="SAM" id="Phobius"/>
    </source>
</evidence>
<evidence type="ECO:0000259" key="6">
    <source>
        <dbReference type="PROSITE" id="PS50893"/>
    </source>
</evidence>
<dbReference type="InterPro" id="IPR027417">
    <property type="entry name" value="P-loop_NTPase"/>
</dbReference>
<evidence type="ECO:0000256" key="4">
    <source>
        <dbReference type="ARBA" id="ARBA00022840"/>
    </source>
</evidence>
<keyword evidence="5" id="KW-0472">Membrane</keyword>
<dbReference type="GO" id="GO:0016887">
    <property type="term" value="F:ATP hydrolysis activity"/>
    <property type="evidence" value="ECO:0007669"/>
    <property type="project" value="InterPro"/>
</dbReference>
<comment type="similarity">
    <text evidence="1">Belongs to the ABC transporter superfamily.</text>
</comment>
<evidence type="ECO:0000256" key="1">
    <source>
        <dbReference type="ARBA" id="ARBA00005417"/>
    </source>
</evidence>
<dbReference type="GO" id="GO:0005524">
    <property type="term" value="F:ATP binding"/>
    <property type="evidence" value="ECO:0007669"/>
    <property type="project" value="UniProtKB-KW"/>
</dbReference>
<dbReference type="PROSITE" id="PS00211">
    <property type="entry name" value="ABC_TRANSPORTER_1"/>
    <property type="match status" value="1"/>
</dbReference>
<evidence type="ECO:0000256" key="3">
    <source>
        <dbReference type="ARBA" id="ARBA00022741"/>
    </source>
</evidence>
<accession>A0AAW6UA47</accession>
<evidence type="ECO:0000313" key="8">
    <source>
        <dbReference type="Proteomes" id="UP001431532"/>
    </source>
</evidence>
<dbReference type="EMBL" id="JASCXW010000035">
    <property type="protein sequence ID" value="MDI6453569.1"/>
    <property type="molecule type" value="Genomic_DNA"/>
</dbReference>
<evidence type="ECO:0000313" key="7">
    <source>
        <dbReference type="EMBL" id="MDI6453569.1"/>
    </source>
</evidence>
<protein>
    <submittedName>
        <fullName evidence="7">ABC transporter ATP-binding protein</fullName>
    </submittedName>
</protein>